<proteinExistence type="predicted"/>
<dbReference type="InterPro" id="IPR050469">
    <property type="entry name" value="Diguanylate_Cyclase"/>
</dbReference>
<gene>
    <name evidence="7" type="ORF">FU658_00930</name>
</gene>
<evidence type="ECO:0000256" key="2">
    <source>
        <dbReference type="ARBA" id="ARBA00012528"/>
    </source>
</evidence>
<evidence type="ECO:0000313" key="8">
    <source>
        <dbReference type="Proteomes" id="UP000321248"/>
    </source>
</evidence>
<dbReference type="Proteomes" id="UP000321248">
    <property type="component" value="Unassembled WGS sequence"/>
</dbReference>
<comment type="caution">
    <text evidence="7">The sequence shown here is derived from an EMBL/GenBank/DDBJ whole genome shotgun (WGS) entry which is preliminary data.</text>
</comment>
<dbReference type="InterPro" id="IPR029787">
    <property type="entry name" value="Nucleotide_cyclase"/>
</dbReference>
<dbReference type="SUPFAM" id="SSF55073">
    <property type="entry name" value="Nucleotide cyclase"/>
    <property type="match status" value="1"/>
</dbReference>
<sequence length="313" mass="34909">MQEEALEQYRQSLLDVESTVPTVAVETLARLAELHEHRGDPAVALGYYRRMVDLRERLRDEERMRLVKELEMRYDVEQREREIASLRTDHSMRELQLQRRNWAVVALLSGLGVVAAAGFLVWRAMRARAVLEKRLSAEDPLTGALNRRAFLELAAYEVRRSRRSGKPLSVVMADVDHFKPVNDTHGHFVGDEVLVELVRRLRATLREVDAICRWGGEEFVLLFPDAGGDSAARVAERARMAVARTPVATSAGEMSVTLTLGVAVVGDDFEAAVDAADRALYQGKRAGRDRVVVANGSPDRARLRSDEPGSSGP</sequence>
<evidence type="ECO:0000256" key="3">
    <source>
        <dbReference type="ARBA" id="ARBA00034247"/>
    </source>
</evidence>
<protein>
    <recommendedName>
        <fullName evidence="2">diguanylate cyclase</fullName>
        <ecNumber evidence="2">2.7.7.65</ecNumber>
    </recommendedName>
</protein>
<comment type="cofactor">
    <cofactor evidence="1">
        <name>Mg(2+)</name>
        <dbReference type="ChEBI" id="CHEBI:18420"/>
    </cofactor>
</comment>
<evidence type="ECO:0000313" key="7">
    <source>
        <dbReference type="EMBL" id="TXK65716.1"/>
    </source>
</evidence>
<keyword evidence="5" id="KW-0472">Membrane</keyword>
<dbReference type="Gene3D" id="3.30.70.270">
    <property type="match status" value="1"/>
</dbReference>
<dbReference type="EC" id="2.7.7.65" evidence="2"/>
<evidence type="ECO:0000256" key="4">
    <source>
        <dbReference type="SAM" id="MobiDB-lite"/>
    </source>
</evidence>
<dbReference type="InterPro" id="IPR043128">
    <property type="entry name" value="Rev_trsase/Diguanyl_cyclase"/>
</dbReference>
<dbReference type="PANTHER" id="PTHR45138">
    <property type="entry name" value="REGULATORY COMPONENTS OF SENSORY TRANSDUCTION SYSTEM"/>
    <property type="match status" value="1"/>
</dbReference>
<dbReference type="FunFam" id="3.30.70.270:FF:000001">
    <property type="entry name" value="Diguanylate cyclase domain protein"/>
    <property type="match status" value="1"/>
</dbReference>
<comment type="catalytic activity">
    <reaction evidence="3">
        <text>2 GTP = 3',3'-c-di-GMP + 2 diphosphate</text>
        <dbReference type="Rhea" id="RHEA:24898"/>
        <dbReference type="ChEBI" id="CHEBI:33019"/>
        <dbReference type="ChEBI" id="CHEBI:37565"/>
        <dbReference type="ChEBI" id="CHEBI:58805"/>
        <dbReference type="EC" id="2.7.7.65"/>
    </reaction>
</comment>
<evidence type="ECO:0000256" key="5">
    <source>
        <dbReference type="SAM" id="Phobius"/>
    </source>
</evidence>
<feature type="transmembrane region" description="Helical" evidence="5">
    <location>
        <begin position="102"/>
        <end position="122"/>
    </location>
</feature>
<feature type="region of interest" description="Disordered" evidence="4">
    <location>
        <begin position="291"/>
        <end position="313"/>
    </location>
</feature>
<name>A0A5C8KY24_9GAMM</name>
<dbReference type="OrthoDB" id="9803824at2"/>
<dbReference type="GO" id="GO:0052621">
    <property type="term" value="F:diguanylate cyclase activity"/>
    <property type="evidence" value="ECO:0007669"/>
    <property type="project" value="UniProtKB-EC"/>
</dbReference>
<dbReference type="EMBL" id="VRTS01000001">
    <property type="protein sequence ID" value="TXK65716.1"/>
    <property type="molecule type" value="Genomic_DNA"/>
</dbReference>
<evidence type="ECO:0000259" key="6">
    <source>
        <dbReference type="PROSITE" id="PS50887"/>
    </source>
</evidence>
<dbReference type="InterPro" id="IPR000160">
    <property type="entry name" value="GGDEF_dom"/>
</dbReference>
<dbReference type="AlphaFoldDB" id="A0A5C8KY24"/>
<dbReference type="Pfam" id="PF00990">
    <property type="entry name" value="GGDEF"/>
    <property type="match status" value="1"/>
</dbReference>
<dbReference type="PROSITE" id="PS50887">
    <property type="entry name" value="GGDEF"/>
    <property type="match status" value="1"/>
</dbReference>
<evidence type="ECO:0000256" key="1">
    <source>
        <dbReference type="ARBA" id="ARBA00001946"/>
    </source>
</evidence>
<dbReference type="PANTHER" id="PTHR45138:SF9">
    <property type="entry name" value="DIGUANYLATE CYCLASE DGCM-RELATED"/>
    <property type="match status" value="1"/>
</dbReference>
<keyword evidence="5" id="KW-1133">Transmembrane helix</keyword>
<dbReference type="NCBIfam" id="TIGR00254">
    <property type="entry name" value="GGDEF"/>
    <property type="match status" value="1"/>
</dbReference>
<accession>A0A5C8KY24</accession>
<feature type="domain" description="GGDEF" evidence="6">
    <location>
        <begin position="166"/>
        <end position="296"/>
    </location>
</feature>
<keyword evidence="8" id="KW-1185">Reference proteome</keyword>
<dbReference type="CDD" id="cd01949">
    <property type="entry name" value="GGDEF"/>
    <property type="match status" value="1"/>
</dbReference>
<organism evidence="7 8">
    <name type="scientific">Alkalisalibacterium limincola</name>
    <dbReference type="NCBI Taxonomy" id="2699169"/>
    <lineage>
        <taxon>Bacteria</taxon>
        <taxon>Pseudomonadati</taxon>
        <taxon>Pseudomonadota</taxon>
        <taxon>Gammaproteobacteria</taxon>
        <taxon>Lysobacterales</taxon>
        <taxon>Lysobacteraceae</taxon>
        <taxon>Alkalisalibacterium</taxon>
    </lineage>
</organism>
<keyword evidence="5" id="KW-0812">Transmembrane</keyword>
<reference evidence="7 8" key="1">
    <citation type="submission" date="2019-08" db="EMBL/GenBank/DDBJ databases">
        <authorList>
            <person name="Karlyshev A.V."/>
        </authorList>
    </citation>
    <scope>NUCLEOTIDE SEQUENCE [LARGE SCALE GENOMIC DNA]</scope>
    <source>
        <strain evidence="7 8">Alg18-2.2</strain>
    </source>
</reference>
<dbReference type="SMART" id="SM00267">
    <property type="entry name" value="GGDEF"/>
    <property type="match status" value="1"/>
</dbReference>